<dbReference type="PANTHER" id="PTHR14969:SF13">
    <property type="entry name" value="AT30094P"/>
    <property type="match status" value="1"/>
</dbReference>
<dbReference type="InterPro" id="IPR000326">
    <property type="entry name" value="PAP2/HPO"/>
</dbReference>
<keyword evidence="5" id="KW-1185">Reference proteome</keyword>
<evidence type="ECO:0000313" key="4">
    <source>
        <dbReference type="EMBL" id="MBL0767123.1"/>
    </source>
</evidence>
<protein>
    <submittedName>
        <fullName evidence="4">Phosphatase PAP2 family protein</fullName>
    </submittedName>
</protein>
<dbReference type="RefSeq" id="WP_201924555.1">
    <property type="nucleotide sequence ID" value="NZ_JAERQG010000006.1"/>
</dbReference>
<evidence type="ECO:0000256" key="1">
    <source>
        <dbReference type="SAM" id="Phobius"/>
    </source>
</evidence>
<name>A0A937AJ43_9BACT</name>
<feature type="transmembrane region" description="Helical" evidence="1">
    <location>
        <begin position="30"/>
        <end position="49"/>
    </location>
</feature>
<evidence type="ECO:0000313" key="5">
    <source>
        <dbReference type="Proteomes" id="UP000642920"/>
    </source>
</evidence>
<feature type="signal peptide" evidence="2">
    <location>
        <begin position="1"/>
        <end position="20"/>
    </location>
</feature>
<dbReference type="Pfam" id="PF01569">
    <property type="entry name" value="PAP2"/>
    <property type="match status" value="1"/>
</dbReference>
<proteinExistence type="predicted"/>
<keyword evidence="2" id="KW-0732">Signal</keyword>
<dbReference type="PANTHER" id="PTHR14969">
    <property type="entry name" value="SPHINGOSINE-1-PHOSPHATE PHOSPHOHYDROLASE"/>
    <property type="match status" value="1"/>
</dbReference>
<keyword evidence="1" id="KW-0472">Membrane</keyword>
<dbReference type="InterPro" id="IPR036938">
    <property type="entry name" value="PAP2/HPO_sf"/>
</dbReference>
<dbReference type="Proteomes" id="UP000642920">
    <property type="component" value="Unassembled WGS sequence"/>
</dbReference>
<dbReference type="EMBL" id="JAERQG010000006">
    <property type="protein sequence ID" value="MBL0767123.1"/>
    <property type="molecule type" value="Genomic_DNA"/>
</dbReference>
<evidence type="ECO:0000259" key="3">
    <source>
        <dbReference type="SMART" id="SM00014"/>
    </source>
</evidence>
<dbReference type="SMART" id="SM00014">
    <property type="entry name" value="acidPPc"/>
    <property type="match status" value="1"/>
</dbReference>
<reference evidence="4" key="1">
    <citation type="submission" date="2021-01" db="EMBL/GenBank/DDBJ databases">
        <title>Marivirga sp. nov., isolated from intertidal surface sediments.</title>
        <authorList>
            <person name="Zhang M."/>
        </authorList>
    </citation>
    <scope>NUCLEOTIDE SEQUENCE</scope>
    <source>
        <strain evidence="4">SM1354</strain>
    </source>
</reference>
<accession>A0A937AJ43</accession>
<dbReference type="CDD" id="cd03394">
    <property type="entry name" value="PAP2_like_5"/>
    <property type="match status" value="1"/>
</dbReference>
<dbReference type="AlphaFoldDB" id="A0A937AJ43"/>
<gene>
    <name evidence="4" type="ORF">JKP34_17790</name>
</gene>
<feature type="chain" id="PRO_5036944374" evidence="2">
    <location>
        <begin position="21"/>
        <end position="240"/>
    </location>
</feature>
<keyword evidence="1" id="KW-1133">Transmembrane helix</keyword>
<comment type="caution">
    <text evidence="4">The sequence shown here is derived from an EMBL/GenBank/DDBJ whole genome shotgun (WGS) entry which is preliminary data.</text>
</comment>
<evidence type="ECO:0000256" key="2">
    <source>
        <dbReference type="SAM" id="SignalP"/>
    </source>
</evidence>
<organism evidence="4 5">
    <name type="scientific">Marivirga atlantica</name>
    <dbReference type="NCBI Taxonomy" id="1548457"/>
    <lineage>
        <taxon>Bacteria</taxon>
        <taxon>Pseudomonadati</taxon>
        <taxon>Bacteroidota</taxon>
        <taxon>Cytophagia</taxon>
        <taxon>Cytophagales</taxon>
        <taxon>Marivirgaceae</taxon>
        <taxon>Marivirga</taxon>
    </lineage>
</organism>
<dbReference type="SUPFAM" id="SSF48317">
    <property type="entry name" value="Acid phosphatase/Vanadium-dependent haloperoxidase"/>
    <property type="match status" value="1"/>
</dbReference>
<keyword evidence="1" id="KW-0812">Transmembrane</keyword>
<feature type="domain" description="Phosphatidic acid phosphatase type 2/haloperoxidase" evidence="3">
    <location>
        <begin position="108"/>
        <end position="206"/>
    </location>
</feature>
<sequence length="240" mass="26682">MRRHQILVCLLLFISSNVNAQIKDTLRRERTISAFILPASLIVGGLYAITDNDILGREEIREERNEHYYNFHVTADDYLQFAPLSLAFLMKTIGIEGRHDWFNSISLLLKSELLMGALVYTGKTLTAVPRPDTGSLNSFPSGHTAQAFMAATYLHKEFGRGRPYVTIVGYTLATSVGVLRVMNDRHWASDVLVGAGIGVLSTNLVYLTHKRKNKLKTSNTLVSPIYVPKGMGIGLTISLK</sequence>
<dbReference type="Gene3D" id="1.20.144.10">
    <property type="entry name" value="Phosphatidic acid phosphatase type 2/haloperoxidase"/>
    <property type="match status" value="1"/>
</dbReference>